<evidence type="ECO:0000259" key="11">
    <source>
        <dbReference type="Pfam" id="PF08212"/>
    </source>
</evidence>
<dbReference type="PRINTS" id="PR01273">
    <property type="entry name" value="INVTBRTCOLOR"/>
</dbReference>
<evidence type="ECO:0000256" key="6">
    <source>
        <dbReference type="ARBA" id="ARBA00022729"/>
    </source>
</evidence>
<gene>
    <name evidence="12" type="ORF">NAEGRDRAFT_68087</name>
</gene>
<evidence type="ECO:0000256" key="10">
    <source>
        <dbReference type="PIRNR" id="PIRNR036893"/>
    </source>
</evidence>
<dbReference type="InterPro" id="IPR012674">
    <property type="entry name" value="Calycin"/>
</dbReference>
<dbReference type="InterPro" id="IPR000566">
    <property type="entry name" value="Lipocln_cytosolic_FA-bd_dom"/>
</dbReference>
<keyword evidence="8" id="KW-1015">Disulfide bond</keyword>
<dbReference type="Gene3D" id="2.40.128.20">
    <property type="match status" value="1"/>
</dbReference>
<feature type="chain" id="PRO_5013437365" description="Apolipoprotein D" evidence="10">
    <location>
        <begin position="24"/>
        <end position="191"/>
    </location>
</feature>
<feature type="signal peptide" evidence="10">
    <location>
        <begin position="1"/>
        <end position="23"/>
    </location>
</feature>
<dbReference type="GO" id="GO:0006629">
    <property type="term" value="P:lipid metabolic process"/>
    <property type="evidence" value="ECO:0007669"/>
    <property type="project" value="TreeGrafter"/>
</dbReference>
<dbReference type="RefSeq" id="XP_002676860.1">
    <property type="nucleotide sequence ID" value="XM_002676814.1"/>
</dbReference>
<dbReference type="EMBL" id="GG738870">
    <property type="protein sequence ID" value="EFC44116.1"/>
    <property type="molecule type" value="Genomic_DNA"/>
</dbReference>
<dbReference type="Proteomes" id="UP000006671">
    <property type="component" value="Unassembled WGS sequence"/>
</dbReference>
<dbReference type="GO" id="GO:0005737">
    <property type="term" value="C:cytoplasm"/>
    <property type="evidence" value="ECO:0007669"/>
    <property type="project" value="TreeGrafter"/>
</dbReference>
<dbReference type="PROSITE" id="PS00213">
    <property type="entry name" value="LIPOCALIN"/>
    <property type="match status" value="1"/>
</dbReference>
<keyword evidence="6 10" id="KW-0732">Signal</keyword>
<comment type="subcellular location">
    <subcellularLocation>
        <location evidence="1">Secreted</location>
    </subcellularLocation>
</comment>
<evidence type="ECO:0000256" key="1">
    <source>
        <dbReference type="ARBA" id="ARBA00004613"/>
    </source>
</evidence>
<comment type="similarity">
    <text evidence="2 10">Belongs to the calycin superfamily. Lipocalin family.</text>
</comment>
<dbReference type="GO" id="GO:0000302">
    <property type="term" value="P:response to reactive oxygen species"/>
    <property type="evidence" value="ECO:0007669"/>
    <property type="project" value="TreeGrafter"/>
</dbReference>
<dbReference type="GO" id="GO:0031409">
    <property type="term" value="F:pigment binding"/>
    <property type="evidence" value="ECO:0007669"/>
    <property type="project" value="InterPro"/>
</dbReference>
<dbReference type="InterPro" id="IPR003057">
    <property type="entry name" value="Invtbrt_color"/>
</dbReference>
<dbReference type="InParanoid" id="D2VGT2"/>
<dbReference type="GO" id="GO:0008289">
    <property type="term" value="F:lipid binding"/>
    <property type="evidence" value="ECO:0007669"/>
    <property type="project" value="UniProtKB-KW"/>
</dbReference>
<dbReference type="Pfam" id="PF08212">
    <property type="entry name" value="Lipocalin_2"/>
    <property type="match status" value="1"/>
</dbReference>
<keyword evidence="4" id="KW-0813">Transport</keyword>
<evidence type="ECO:0000256" key="3">
    <source>
        <dbReference type="ARBA" id="ARBA00019890"/>
    </source>
</evidence>
<dbReference type="InterPro" id="IPR022271">
    <property type="entry name" value="Lipocalin_ApoD"/>
</dbReference>
<dbReference type="eggNOG" id="KOG4824">
    <property type="taxonomic scope" value="Eukaryota"/>
</dbReference>
<keyword evidence="5" id="KW-0964">Secreted</keyword>
<feature type="domain" description="Lipocalin/cytosolic fatty-acid binding" evidence="11">
    <location>
        <begin position="38"/>
        <end position="185"/>
    </location>
</feature>
<keyword evidence="13" id="KW-1185">Reference proteome</keyword>
<dbReference type="OrthoDB" id="565904at2759"/>
<dbReference type="VEuPathDB" id="AmoebaDB:NAEGRDRAFT_68087"/>
<evidence type="ECO:0000256" key="4">
    <source>
        <dbReference type="ARBA" id="ARBA00022448"/>
    </source>
</evidence>
<dbReference type="AlphaFoldDB" id="D2VGT2"/>
<protein>
    <recommendedName>
        <fullName evidence="3">Apolipoprotein D</fullName>
    </recommendedName>
</protein>
<dbReference type="GO" id="GO:0005576">
    <property type="term" value="C:extracellular region"/>
    <property type="evidence" value="ECO:0007669"/>
    <property type="project" value="UniProtKB-SubCell"/>
</dbReference>
<dbReference type="PANTHER" id="PTHR10612:SF34">
    <property type="entry name" value="APOLIPOPROTEIN D"/>
    <property type="match status" value="1"/>
</dbReference>
<dbReference type="FunFam" id="2.40.128.20:FF:000003">
    <property type="entry name" value="Apolipoprotein D"/>
    <property type="match status" value="1"/>
</dbReference>
<dbReference type="SUPFAM" id="SSF50814">
    <property type="entry name" value="Lipocalins"/>
    <property type="match status" value="1"/>
</dbReference>
<evidence type="ECO:0000256" key="9">
    <source>
        <dbReference type="ARBA" id="ARBA00023180"/>
    </source>
</evidence>
<evidence type="ECO:0000256" key="2">
    <source>
        <dbReference type="ARBA" id="ARBA00006889"/>
    </source>
</evidence>
<evidence type="ECO:0000256" key="5">
    <source>
        <dbReference type="ARBA" id="ARBA00022525"/>
    </source>
</evidence>
<dbReference type="OMA" id="AQTYRWG"/>
<evidence type="ECO:0000256" key="7">
    <source>
        <dbReference type="ARBA" id="ARBA00023121"/>
    </source>
</evidence>
<dbReference type="PIRSF" id="PIRSF036893">
    <property type="entry name" value="Lipocalin_ApoD"/>
    <property type="match status" value="1"/>
</dbReference>
<dbReference type="PANTHER" id="PTHR10612">
    <property type="entry name" value="APOLIPOPROTEIN D"/>
    <property type="match status" value="1"/>
</dbReference>
<dbReference type="KEGG" id="ngr:NAEGRDRAFT_68087"/>
<proteinExistence type="inferred from homology"/>
<evidence type="ECO:0000313" key="13">
    <source>
        <dbReference type="Proteomes" id="UP000006671"/>
    </source>
</evidence>
<keyword evidence="7" id="KW-0446">Lipid-binding</keyword>
<sequence length="191" mass="21961">MRSLTILLIIFYIFYLFNSSVNGQLGKCQRVNTKQDFKLDNYLGVWYEIARFDSSFEKNGICSKANYTINPSDSSKIIVTNSEYINGQYSQAIGEAYCPHPEQDPAKLLVSFGHQPFAGPYWVVDTDYKTYSMVFSCVNILGVYHIEYAWILARQPSLNTNLLTDIMSRWKSLDVDISKFKLTKQVNCQQP</sequence>
<reference evidence="12 13" key="1">
    <citation type="journal article" date="2010" name="Cell">
        <title>The genome of Naegleria gruberi illuminates early eukaryotic versatility.</title>
        <authorList>
            <person name="Fritz-Laylin L.K."/>
            <person name="Prochnik S.E."/>
            <person name="Ginger M.L."/>
            <person name="Dacks J.B."/>
            <person name="Carpenter M.L."/>
            <person name="Field M.C."/>
            <person name="Kuo A."/>
            <person name="Paredez A."/>
            <person name="Chapman J."/>
            <person name="Pham J."/>
            <person name="Shu S."/>
            <person name="Neupane R."/>
            <person name="Cipriano M."/>
            <person name="Mancuso J."/>
            <person name="Tu H."/>
            <person name="Salamov A."/>
            <person name="Lindquist E."/>
            <person name="Shapiro H."/>
            <person name="Lucas S."/>
            <person name="Grigoriev I.V."/>
            <person name="Cande W.Z."/>
            <person name="Fulton C."/>
            <person name="Rokhsar D.S."/>
            <person name="Dawson S.C."/>
        </authorList>
    </citation>
    <scope>NUCLEOTIDE SEQUENCE [LARGE SCALE GENOMIC DNA]</scope>
    <source>
        <strain evidence="12 13">NEG-M</strain>
    </source>
</reference>
<organism evidence="13">
    <name type="scientific">Naegleria gruberi</name>
    <name type="common">Amoeba</name>
    <dbReference type="NCBI Taxonomy" id="5762"/>
    <lineage>
        <taxon>Eukaryota</taxon>
        <taxon>Discoba</taxon>
        <taxon>Heterolobosea</taxon>
        <taxon>Tetramitia</taxon>
        <taxon>Eutetramitia</taxon>
        <taxon>Vahlkampfiidae</taxon>
        <taxon>Naegleria</taxon>
    </lineage>
</organism>
<dbReference type="CDD" id="cd19437">
    <property type="entry name" value="lipocalin_apoD-like"/>
    <property type="match status" value="1"/>
</dbReference>
<evidence type="ECO:0000256" key="8">
    <source>
        <dbReference type="ARBA" id="ARBA00023157"/>
    </source>
</evidence>
<accession>D2VGT2</accession>
<keyword evidence="9" id="KW-0325">Glycoprotein</keyword>
<evidence type="ECO:0000313" key="12">
    <source>
        <dbReference type="EMBL" id="EFC44116.1"/>
    </source>
</evidence>
<dbReference type="GeneID" id="8848036"/>
<name>D2VGT2_NAEGR</name>
<dbReference type="InterPro" id="IPR022272">
    <property type="entry name" value="Lipocalin_CS"/>
</dbReference>